<dbReference type="GO" id="GO:0005694">
    <property type="term" value="C:chromosome"/>
    <property type="evidence" value="ECO:0007669"/>
    <property type="project" value="TreeGrafter"/>
</dbReference>
<dbReference type="PROSITE" id="PS50007">
    <property type="entry name" value="PIPLC_X_DOMAIN"/>
    <property type="match status" value="1"/>
</dbReference>
<evidence type="ECO:0000256" key="6">
    <source>
        <dbReference type="ARBA" id="ARBA00023242"/>
    </source>
</evidence>
<gene>
    <name evidence="9" type="primary">MEC1_1</name>
    <name evidence="9" type="ORF">CU098_002493</name>
</gene>
<dbReference type="PANTHER" id="PTHR11139:SF69">
    <property type="entry name" value="SERINE_THREONINE-PROTEIN KINASE ATR"/>
    <property type="match status" value="1"/>
</dbReference>
<feature type="domain" description="UME" evidence="7">
    <location>
        <begin position="21"/>
        <end position="109"/>
    </location>
</feature>
<dbReference type="InterPro" id="IPR016024">
    <property type="entry name" value="ARM-type_fold"/>
</dbReference>
<dbReference type="PANTHER" id="PTHR11139">
    <property type="entry name" value="ATAXIA TELANGIECTASIA MUTATED ATM -RELATED"/>
    <property type="match status" value="1"/>
</dbReference>
<accession>A0A367IT54</accession>
<evidence type="ECO:0000256" key="1">
    <source>
        <dbReference type="ARBA" id="ARBA00004123"/>
    </source>
</evidence>
<keyword evidence="10" id="KW-1185">Reference proteome</keyword>
<dbReference type="GO" id="GO:0005634">
    <property type="term" value="C:nucleus"/>
    <property type="evidence" value="ECO:0007669"/>
    <property type="project" value="UniProtKB-SubCell"/>
</dbReference>
<keyword evidence="3" id="KW-0723">Serine/threonine-protein kinase</keyword>
<dbReference type="EC" id="2.7.11.1" evidence="2"/>
<reference evidence="9 10" key="1">
    <citation type="journal article" date="2018" name="G3 (Bethesda)">
        <title>Phylogenetic and Phylogenomic Definition of Rhizopus Species.</title>
        <authorList>
            <person name="Gryganskyi A.P."/>
            <person name="Golan J."/>
            <person name="Dolatabadi S."/>
            <person name="Mondo S."/>
            <person name="Robb S."/>
            <person name="Idnurm A."/>
            <person name="Muszewska A."/>
            <person name="Steczkiewicz K."/>
            <person name="Masonjones S."/>
            <person name="Liao H.L."/>
            <person name="Gajdeczka M.T."/>
            <person name="Anike F."/>
            <person name="Vuek A."/>
            <person name="Anishchenko I.M."/>
            <person name="Voigt K."/>
            <person name="de Hoog G.S."/>
            <person name="Smith M.E."/>
            <person name="Heitman J."/>
            <person name="Vilgalys R."/>
            <person name="Stajich J.E."/>
        </authorList>
    </citation>
    <scope>NUCLEOTIDE SEQUENCE [LARGE SCALE GENOMIC DNA]</scope>
    <source>
        <strain evidence="9 10">LSU 92-RS-03</strain>
    </source>
</reference>
<feature type="non-terminal residue" evidence="9">
    <location>
        <position position="1"/>
    </location>
</feature>
<proteinExistence type="predicted"/>
<dbReference type="SUPFAM" id="SSF48371">
    <property type="entry name" value="ARM repeat"/>
    <property type="match status" value="1"/>
</dbReference>
<keyword evidence="5 9" id="KW-0418">Kinase</keyword>
<comment type="subcellular location">
    <subcellularLocation>
        <location evidence="1">Nucleus</location>
    </subcellularLocation>
</comment>
<evidence type="ECO:0000259" key="8">
    <source>
        <dbReference type="Pfam" id="PF25030"/>
    </source>
</evidence>
<dbReference type="GO" id="GO:0006281">
    <property type="term" value="P:DNA repair"/>
    <property type="evidence" value="ECO:0007669"/>
    <property type="project" value="TreeGrafter"/>
</dbReference>
<dbReference type="GO" id="GO:0000077">
    <property type="term" value="P:DNA damage checkpoint signaling"/>
    <property type="evidence" value="ECO:0007669"/>
    <property type="project" value="TreeGrafter"/>
</dbReference>
<dbReference type="InterPro" id="IPR056802">
    <property type="entry name" value="ATR-like_M-HEAT"/>
</dbReference>
<evidence type="ECO:0000256" key="2">
    <source>
        <dbReference type="ARBA" id="ARBA00012513"/>
    </source>
</evidence>
<evidence type="ECO:0000313" key="10">
    <source>
        <dbReference type="Proteomes" id="UP000253551"/>
    </source>
</evidence>
<dbReference type="EMBL" id="PJQM01005797">
    <property type="protein sequence ID" value="RCH80832.1"/>
    <property type="molecule type" value="Genomic_DNA"/>
</dbReference>
<protein>
    <recommendedName>
        <fullName evidence="2">non-specific serine/threonine protein kinase</fullName>
        <ecNumber evidence="2">2.7.11.1</ecNumber>
    </recommendedName>
</protein>
<dbReference type="GO" id="GO:0000723">
    <property type="term" value="P:telomere maintenance"/>
    <property type="evidence" value="ECO:0007669"/>
    <property type="project" value="TreeGrafter"/>
</dbReference>
<comment type="caution">
    <text evidence="9">The sequence shown here is derived from an EMBL/GenBank/DDBJ whole genome shotgun (WGS) entry which is preliminary data.</text>
</comment>
<dbReference type="STRING" id="4846.A0A367IT54"/>
<dbReference type="OrthoDB" id="381190at2759"/>
<feature type="domain" description="Serine/threonine-protein kinase ATR-like M-HEAT region" evidence="8">
    <location>
        <begin position="352"/>
        <end position="454"/>
    </location>
</feature>
<feature type="domain" description="Serine/threonine-protein kinase ATR-like M-HEAT region" evidence="8">
    <location>
        <begin position="461"/>
        <end position="524"/>
    </location>
</feature>
<keyword evidence="4" id="KW-0227">DNA damage</keyword>
<dbReference type="Proteomes" id="UP000253551">
    <property type="component" value="Unassembled WGS sequence"/>
</dbReference>
<dbReference type="InterPro" id="IPR050517">
    <property type="entry name" value="DDR_Repair_Kinase"/>
</dbReference>
<name>A0A367IT54_RHIST</name>
<dbReference type="GO" id="GO:0004674">
    <property type="term" value="F:protein serine/threonine kinase activity"/>
    <property type="evidence" value="ECO:0007669"/>
    <property type="project" value="UniProtKB-KW"/>
</dbReference>
<evidence type="ECO:0000256" key="3">
    <source>
        <dbReference type="ARBA" id="ARBA00022527"/>
    </source>
</evidence>
<evidence type="ECO:0000259" key="7">
    <source>
        <dbReference type="Pfam" id="PF08064"/>
    </source>
</evidence>
<sequence length="592" mass="67356">AIIALKKMKSKSLDKMDLSTYLTINIIAILEKVTQFIQAKKHDPKPAIISLQEVMKLIGPDNTQHAVHLTKVFYIVGNISGMELDAIDLWKCFIETLDYDGVKSHLLIILQGLINICCHSSTSVRHAIAETIMTILSDHEEDLDQLPDFPTLPELDTVRQFIADKVNMTPEVQMKRAYDRLFDPDETSVLIGVKKLSTLLTNDVVDSERYLTQLFYVSQKYAYQSNVMYYIAICLGKLGAVDPNRVNVDIKDETIYVLEDFKSTAENQQFICRIIMDCILPAFNAAEEKELPFVYYSIQTLLHDAGFTTVETMKQKKYQSTLQLWLKFPPSTQELLAPFLRSSYKSSQVQSTIEYPIYPQSVDVDTWVRLWYSALEKWATGAAKKIFSACLPVVLHGNTKVTTYLLPHLVHHIILSAPATETQHVIEEILSVLEIETEKRALEVVVSITQHCRQSLYKNPTRLGKMSRFLESIPDKLMAKASFRAKAYPQALMHLETYIKTHPEAISDTIDILPLLSQTYGHLDMKADLDILVDMYSGNMFSTAELICAESLGQWDLAIIHYKDHIKRKPDDIDACLKYLKCLKKAGNLGKF</sequence>
<organism evidence="9 10">
    <name type="scientific">Rhizopus stolonifer</name>
    <name type="common">Rhizopus nigricans</name>
    <dbReference type="NCBI Taxonomy" id="4846"/>
    <lineage>
        <taxon>Eukaryota</taxon>
        <taxon>Fungi</taxon>
        <taxon>Fungi incertae sedis</taxon>
        <taxon>Mucoromycota</taxon>
        <taxon>Mucoromycotina</taxon>
        <taxon>Mucoromycetes</taxon>
        <taxon>Mucorales</taxon>
        <taxon>Mucorineae</taxon>
        <taxon>Rhizopodaceae</taxon>
        <taxon>Rhizopus</taxon>
    </lineage>
</organism>
<evidence type="ECO:0000256" key="4">
    <source>
        <dbReference type="ARBA" id="ARBA00022763"/>
    </source>
</evidence>
<dbReference type="AlphaFoldDB" id="A0A367IT54"/>
<dbReference type="Pfam" id="PF08064">
    <property type="entry name" value="UME"/>
    <property type="match status" value="1"/>
</dbReference>
<keyword evidence="5 9" id="KW-0808">Transferase</keyword>
<dbReference type="Pfam" id="PF25030">
    <property type="entry name" value="M-HEAT_ATR"/>
    <property type="match status" value="2"/>
</dbReference>
<evidence type="ECO:0000256" key="5">
    <source>
        <dbReference type="ARBA" id="ARBA00022777"/>
    </source>
</evidence>
<keyword evidence="6" id="KW-0539">Nucleus</keyword>
<evidence type="ECO:0000313" key="9">
    <source>
        <dbReference type="EMBL" id="RCH80832.1"/>
    </source>
</evidence>
<dbReference type="InterPro" id="IPR012993">
    <property type="entry name" value="UME"/>
</dbReference>